<feature type="transmembrane region" description="Helical" evidence="1">
    <location>
        <begin position="43"/>
        <end position="66"/>
    </location>
</feature>
<keyword evidence="1" id="KW-0472">Membrane</keyword>
<reference evidence="2 3" key="1">
    <citation type="submission" date="2020-10" db="EMBL/GenBank/DDBJ databases">
        <title>The genome sequence of Chitinilyticum litopenaei 4Y14.</title>
        <authorList>
            <person name="Liu Y."/>
        </authorList>
    </citation>
    <scope>NUCLEOTIDE SEQUENCE [LARGE SCALE GENOMIC DNA]</scope>
    <source>
        <strain evidence="2 3">4Y14</strain>
    </source>
</reference>
<keyword evidence="1" id="KW-0812">Transmembrane</keyword>
<keyword evidence="1" id="KW-1133">Transmembrane helix</keyword>
<accession>A0A8J7K2I7</accession>
<proteinExistence type="predicted"/>
<dbReference type="EMBL" id="JADFUA010000010">
    <property type="protein sequence ID" value="MBE9610526.1"/>
    <property type="molecule type" value="Genomic_DNA"/>
</dbReference>
<organism evidence="2 3">
    <name type="scientific">Chitinilyticum piscinae</name>
    <dbReference type="NCBI Taxonomy" id="2866724"/>
    <lineage>
        <taxon>Bacteria</taxon>
        <taxon>Pseudomonadati</taxon>
        <taxon>Pseudomonadota</taxon>
        <taxon>Betaproteobacteria</taxon>
        <taxon>Neisseriales</taxon>
        <taxon>Chitinibacteraceae</taxon>
        <taxon>Chitinilyticum</taxon>
    </lineage>
</organism>
<name>A0A8J7K2I7_9NEIS</name>
<dbReference type="RefSeq" id="WP_194117072.1">
    <property type="nucleotide sequence ID" value="NZ_JADFUA010000010.1"/>
</dbReference>
<feature type="transmembrane region" description="Helical" evidence="1">
    <location>
        <begin position="78"/>
        <end position="99"/>
    </location>
</feature>
<protein>
    <submittedName>
        <fullName evidence="2">Uncharacterized protein</fullName>
    </submittedName>
</protein>
<sequence length="438" mass="47690">MSVSQEERVQRSQFAAVLQGFAAIVVSVLMYQALNASGFEQLFYVPAVAVLAVVVHLVLSLIGLARRHLINYHVLPPLAIYLIVAALFSMTTLGSALIVTDEEAGLGAANAEFERNPAVDLEFMNLGVNPLGLEGRGILPEPMAGMGRNVVPSQDTITWESGRYTRPIFHYQGGVSLLKEGLWNDEAKSIEVCELQTSGVCRYRSWPVSRILTPELDALLPLPSSPGYYRSEYQLFFLDGRVEVVRSLPEHSVPEQATSVIVRNFTGSMITRVMLGDYLATSGPNNVLMPAQGGVCGDEYGTTRNMSYPGGLPARLRLSWRDSANPESLRTSTLAVPGISEALAAAMQKKTESGNYWEVLLYPQHTVIRLVNDKARSAQCEAAEQYQPCWCQSELPEIVAVLRQGRLPLAMPPKELAAAIKEGEAASASAADAPEQPQ</sequence>
<dbReference type="Proteomes" id="UP000604481">
    <property type="component" value="Unassembled WGS sequence"/>
</dbReference>
<feature type="transmembrane region" description="Helical" evidence="1">
    <location>
        <begin position="12"/>
        <end position="31"/>
    </location>
</feature>
<keyword evidence="3" id="KW-1185">Reference proteome</keyword>
<gene>
    <name evidence="2" type="ORF">INR99_14385</name>
</gene>
<evidence type="ECO:0000313" key="3">
    <source>
        <dbReference type="Proteomes" id="UP000604481"/>
    </source>
</evidence>
<evidence type="ECO:0000313" key="2">
    <source>
        <dbReference type="EMBL" id="MBE9610526.1"/>
    </source>
</evidence>
<comment type="caution">
    <text evidence="2">The sequence shown here is derived from an EMBL/GenBank/DDBJ whole genome shotgun (WGS) entry which is preliminary data.</text>
</comment>
<dbReference type="AlphaFoldDB" id="A0A8J7K2I7"/>
<evidence type="ECO:0000256" key="1">
    <source>
        <dbReference type="SAM" id="Phobius"/>
    </source>
</evidence>